<dbReference type="InterPro" id="IPR005759">
    <property type="entry name" value="Nth"/>
</dbReference>
<keyword evidence="13" id="KW-1185">Reference proteome</keyword>
<dbReference type="InterPro" id="IPR004036">
    <property type="entry name" value="Endonuclease-III-like_CS2"/>
</dbReference>
<evidence type="ECO:0000313" key="13">
    <source>
        <dbReference type="Proteomes" id="UP000675880"/>
    </source>
</evidence>
<organism evidence="12 13">
    <name type="scientific">Nitrospira defluvii</name>
    <dbReference type="NCBI Taxonomy" id="330214"/>
    <lineage>
        <taxon>Bacteria</taxon>
        <taxon>Pseudomonadati</taxon>
        <taxon>Nitrospirota</taxon>
        <taxon>Nitrospiria</taxon>
        <taxon>Nitrospirales</taxon>
        <taxon>Nitrospiraceae</taxon>
        <taxon>Nitrospira</taxon>
    </lineage>
</organism>
<dbReference type="GO" id="GO:0140078">
    <property type="term" value="F:class I DNA-(apurinic or apyrimidinic site) endonuclease activity"/>
    <property type="evidence" value="ECO:0007669"/>
    <property type="project" value="UniProtKB-EC"/>
</dbReference>
<keyword evidence="2 10" id="KW-0004">4Fe-4S</keyword>
<keyword evidence="4 10" id="KW-0227">DNA damage</keyword>
<dbReference type="CDD" id="cd00056">
    <property type="entry name" value="ENDO3c"/>
    <property type="match status" value="1"/>
</dbReference>
<keyword evidence="7 10" id="KW-0411">Iron-sulfur</keyword>
<feature type="binding site" evidence="10">
    <location>
        <position position="215"/>
    </location>
    <ligand>
        <name>[4Fe-4S] cluster</name>
        <dbReference type="ChEBI" id="CHEBI:49883"/>
    </ligand>
</feature>
<keyword evidence="6 10" id="KW-0408">Iron</keyword>
<dbReference type="Pfam" id="PF00633">
    <property type="entry name" value="HHH"/>
    <property type="match status" value="1"/>
</dbReference>
<evidence type="ECO:0000256" key="3">
    <source>
        <dbReference type="ARBA" id="ARBA00022723"/>
    </source>
</evidence>
<keyword evidence="8 10" id="KW-0234">DNA repair</keyword>
<feature type="binding site" evidence="10">
    <location>
        <position position="199"/>
    </location>
    <ligand>
        <name>[4Fe-4S] cluster</name>
        <dbReference type="ChEBI" id="CHEBI:49883"/>
    </ligand>
</feature>
<comment type="cofactor">
    <cofactor evidence="10">
        <name>[4Fe-4S] cluster</name>
        <dbReference type="ChEBI" id="CHEBI:49883"/>
    </cofactor>
    <text evidence="10">Binds 1 [4Fe-4S] cluster.</text>
</comment>
<dbReference type="Pfam" id="PF00730">
    <property type="entry name" value="HhH-GPD"/>
    <property type="match status" value="1"/>
</dbReference>
<dbReference type="InterPro" id="IPR023170">
    <property type="entry name" value="HhH_base_excis_C"/>
</dbReference>
<dbReference type="SMART" id="SM00478">
    <property type="entry name" value="ENDO3c"/>
    <property type="match status" value="1"/>
</dbReference>
<proteinExistence type="inferred from homology"/>
<dbReference type="RefSeq" id="WP_213043247.1">
    <property type="nucleotide sequence ID" value="NZ_CAJNBJ010000017.1"/>
</dbReference>
<evidence type="ECO:0000256" key="7">
    <source>
        <dbReference type="ARBA" id="ARBA00023014"/>
    </source>
</evidence>
<evidence type="ECO:0000256" key="10">
    <source>
        <dbReference type="HAMAP-Rule" id="MF_00942"/>
    </source>
</evidence>
<dbReference type="EC" id="4.2.99.18" evidence="10"/>
<dbReference type="Gene3D" id="1.10.340.30">
    <property type="entry name" value="Hypothetical protein, domain 2"/>
    <property type="match status" value="1"/>
</dbReference>
<dbReference type="PANTHER" id="PTHR10359">
    <property type="entry name" value="A/G-SPECIFIC ADENINE GLYCOSYLASE/ENDONUCLEASE III"/>
    <property type="match status" value="1"/>
</dbReference>
<dbReference type="PROSITE" id="PS01155">
    <property type="entry name" value="ENDONUCLEASE_III_2"/>
    <property type="match status" value="1"/>
</dbReference>
<dbReference type="InterPro" id="IPR011257">
    <property type="entry name" value="DNA_glycosylase"/>
</dbReference>
<evidence type="ECO:0000256" key="2">
    <source>
        <dbReference type="ARBA" id="ARBA00022485"/>
    </source>
</evidence>
<evidence type="ECO:0000256" key="4">
    <source>
        <dbReference type="ARBA" id="ARBA00022763"/>
    </source>
</evidence>
<feature type="binding site" evidence="10">
    <location>
        <position position="206"/>
    </location>
    <ligand>
        <name>[4Fe-4S] cluster</name>
        <dbReference type="ChEBI" id="CHEBI:49883"/>
    </ligand>
</feature>
<dbReference type="NCBIfam" id="TIGR01083">
    <property type="entry name" value="nth"/>
    <property type="match status" value="1"/>
</dbReference>
<evidence type="ECO:0000259" key="11">
    <source>
        <dbReference type="SMART" id="SM00478"/>
    </source>
</evidence>
<keyword evidence="12" id="KW-0540">Nuclease</keyword>
<evidence type="ECO:0000313" key="12">
    <source>
        <dbReference type="EMBL" id="CAE6774073.1"/>
    </source>
</evidence>
<keyword evidence="3 10" id="KW-0479">Metal-binding</keyword>
<dbReference type="InterPro" id="IPR003265">
    <property type="entry name" value="HhH-GPD_domain"/>
</dbReference>
<dbReference type="PANTHER" id="PTHR10359:SF18">
    <property type="entry name" value="ENDONUCLEASE III"/>
    <property type="match status" value="1"/>
</dbReference>
<dbReference type="HAMAP" id="MF_00942">
    <property type="entry name" value="Nth"/>
    <property type="match status" value="1"/>
</dbReference>
<accession>A0ABM8RVE8</accession>
<evidence type="ECO:0000256" key="9">
    <source>
        <dbReference type="ARBA" id="ARBA00023295"/>
    </source>
</evidence>
<keyword evidence="10 12" id="KW-0456">Lyase</keyword>
<evidence type="ECO:0000256" key="1">
    <source>
        <dbReference type="ARBA" id="ARBA00008343"/>
    </source>
</evidence>
<dbReference type="Proteomes" id="UP000675880">
    <property type="component" value="Unassembled WGS sequence"/>
</dbReference>
<evidence type="ECO:0000256" key="5">
    <source>
        <dbReference type="ARBA" id="ARBA00022801"/>
    </source>
</evidence>
<dbReference type="EMBL" id="CAJNBJ010000017">
    <property type="protein sequence ID" value="CAE6774073.1"/>
    <property type="molecule type" value="Genomic_DNA"/>
</dbReference>
<sequence length="223" mass="25157">MKSVVTPTSSASAERRRLQRILTTLRDTAPAMKVELDHRTPWELLVATILSAQCTDQRVNQVTPNLFRRYHHPRDYAEADPAELEALIRPTGFFKTKAKNLMQCAKVVTEQFHGEVPDTMDALTTLPGVGRKTANVLLGNVFDKPAVVVDTHVKRVSGRLHLTRHTDPDKVEADLQMLLPARQWTEGSQRLLLHGRYVCLARAPKCRDCAIASECRWEGKTVR</sequence>
<comment type="caution">
    <text evidence="12">The sequence shown here is derived from an EMBL/GenBank/DDBJ whole genome shotgun (WGS) entry which is preliminary data.</text>
</comment>
<comment type="similarity">
    <text evidence="1 10">Belongs to the Nth/MutY family.</text>
</comment>
<keyword evidence="10" id="KW-0238">DNA-binding</keyword>
<dbReference type="SUPFAM" id="SSF48150">
    <property type="entry name" value="DNA-glycosylase"/>
    <property type="match status" value="1"/>
</dbReference>
<comment type="catalytic activity">
    <reaction evidence="10">
        <text>2'-deoxyribonucleotide-(2'-deoxyribose 5'-phosphate)-2'-deoxyribonucleotide-DNA = a 3'-end 2'-deoxyribonucleotide-(2,3-dehydro-2,3-deoxyribose 5'-phosphate)-DNA + a 5'-end 5'-phospho-2'-deoxyribonucleoside-DNA + H(+)</text>
        <dbReference type="Rhea" id="RHEA:66592"/>
        <dbReference type="Rhea" id="RHEA-COMP:13180"/>
        <dbReference type="Rhea" id="RHEA-COMP:16897"/>
        <dbReference type="Rhea" id="RHEA-COMP:17067"/>
        <dbReference type="ChEBI" id="CHEBI:15378"/>
        <dbReference type="ChEBI" id="CHEBI:136412"/>
        <dbReference type="ChEBI" id="CHEBI:157695"/>
        <dbReference type="ChEBI" id="CHEBI:167181"/>
        <dbReference type="EC" id="4.2.99.18"/>
    </reaction>
</comment>
<protein>
    <recommendedName>
        <fullName evidence="10">Endonuclease III</fullName>
        <ecNumber evidence="10">4.2.99.18</ecNumber>
    </recommendedName>
    <alternativeName>
        <fullName evidence="10">DNA-(apurinic or apyrimidinic site) lyase</fullName>
    </alternativeName>
</protein>
<evidence type="ECO:0000256" key="6">
    <source>
        <dbReference type="ARBA" id="ARBA00023004"/>
    </source>
</evidence>
<dbReference type="InterPro" id="IPR000445">
    <property type="entry name" value="HhH_motif"/>
</dbReference>
<dbReference type="Gene3D" id="1.10.1670.10">
    <property type="entry name" value="Helix-hairpin-Helix base-excision DNA repair enzymes (C-terminal)"/>
    <property type="match status" value="1"/>
</dbReference>
<reference evidence="12 13" key="1">
    <citation type="submission" date="2021-02" db="EMBL/GenBank/DDBJ databases">
        <authorList>
            <person name="Han P."/>
        </authorList>
    </citation>
    <scope>NUCLEOTIDE SEQUENCE [LARGE SCALE GENOMIC DNA]</scope>
    <source>
        <strain evidence="12">Candidatus Nitrospira sp. ZN2</strain>
    </source>
</reference>
<dbReference type="PIRSF" id="PIRSF001435">
    <property type="entry name" value="Nth"/>
    <property type="match status" value="1"/>
</dbReference>
<keyword evidence="9 10" id="KW-0326">Glycosidase</keyword>
<evidence type="ECO:0000256" key="8">
    <source>
        <dbReference type="ARBA" id="ARBA00023204"/>
    </source>
</evidence>
<keyword evidence="12" id="KW-0255">Endonuclease</keyword>
<gene>
    <name evidence="10 12" type="primary">nth</name>
    <name evidence="12" type="ORF">NSPZN2_40430</name>
</gene>
<keyword evidence="5 10" id="KW-0378">Hydrolase</keyword>
<feature type="domain" description="HhH-GPD" evidence="11">
    <location>
        <begin position="50"/>
        <end position="197"/>
    </location>
</feature>
<name>A0ABM8RVE8_9BACT</name>
<comment type="function">
    <text evidence="10">DNA repair enzyme that has both DNA N-glycosylase activity and AP-lyase activity. The DNA N-glycosylase activity releases various damaged pyrimidines from DNA by cleaving the N-glycosidic bond, leaving an AP (apurinic/apyrimidinic) site. The AP-lyase activity cleaves the phosphodiester bond 3' to the AP site by a beta-elimination, leaving a 3'-terminal unsaturated sugar and a product with a terminal 5'-phosphate.</text>
</comment>
<feature type="binding site" evidence="10">
    <location>
        <position position="209"/>
    </location>
    <ligand>
        <name>[4Fe-4S] cluster</name>
        <dbReference type="ChEBI" id="CHEBI:49883"/>
    </ligand>
</feature>